<dbReference type="InterPro" id="IPR005490">
    <property type="entry name" value="LD_TPept_cat_dom"/>
</dbReference>
<dbReference type="InterPro" id="IPR038063">
    <property type="entry name" value="Transpep_catalytic_dom"/>
</dbReference>
<evidence type="ECO:0000256" key="8">
    <source>
        <dbReference type="SAM" id="SignalP"/>
    </source>
</evidence>
<dbReference type="Pfam" id="PF03734">
    <property type="entry name" value="YkuD"/>
    <property type="match status" value="1"/>
</dbReference>
<evidence type="ECO:0000256" key="7">
    <source>
        <dbReference type="PROSITE-ProRule" id="PRU01373"/>
    </source>
</evidence>
<dbReference type="SUPFAM" id="SSF141523">
    <property type="entry name" value="L,D-transpeptidase catalytic domain-like"/>
    <property type="match status" value="1"/>
</dbReference>
<dbReference type="OrthoDB" id="9809748at2"/>
<dbReference type="SUPFAM" id="SSF54427">
    <property type="entry name" value="NTF2-like"/>
    <property type="match status" value="1"/>
</dbReference>
<dbReference type="PANTHER" id="PTHR36699:SF1">
    <property type="entry name" value="L,D-TRANSPEPTIDASE YAFK-RELATED"/>
    <property type="match status" value="1"/>
</dbReference>
<accession>A0A4U0PYX4</accession>
<dbReference type="Pfam" id="PF24125">
    <property type="entry name" value="Cds6_C"/>
    <property type="match status" value="1"/>
</dbReference>
<dbReference type="AlphaFoldDB" id="A0A4U0PYX4"/>
<dbReference type="GO" id="GO:0008360">
    <property type="term" value="P:regulation of cell shape"/>
    <property type="evidence" value="ECO:0007669"/>
    <property type="project" value="UniProtKB-UniRule"/>
</dbReference>
<dbReference type="GO" id="GO:0004180">
    <property type="term" value="F:carboxypeptidase activity"/>
    <property type="evidence" value="ECO:0007669"/>
    <property type="project" value="UniProtKB-ARBA"/>
</dbReference>
<keyword evidence="6 7" id="KW-0961">Cell wall biogenesis/degradation</keyword>
<evidence type="ECO:0000256" key="3">
    <source>
        <dbReference type="ARBA" id="ARBA00022679"/>
    </source>
</evidence>
<dbReference type="UniPathway" id="UPA00219"/>
<dbReference type="GO" id="GO:0009252">
    <property type="term" value="P:peptidoglycan biosynthetic process"/>
    <property type="evidence" value="ECO:0007669"/>
    <property type="project" value="UniProtKB-UniPathway"/>
</dbReference>
<evidence type="ECO:0000259" key="9">
    <source>
        <dbReference type="PROSITE" id="PS52029"/>
    </source>
</evidence>
<dbReference type="GO" id="GO:0071555">
    <property type="term" value="P:cell wall organization"/>
    <property type="evidence" value="ECO:0007669"/>
    <property type="project" value="UniProtKB-UniRule"/>
</dbReference>
<dbReference type="RefSeq" id="WP_136773168.1">
    <property type="nucleotide sequence ID" value="NZ_CP156074.1"/>
</dbReference>
<dbReference type="PANTHER" id="PTHR36699">
    <property type="entry name" value="LD-TRANSPEPTIDASE"/>
    <property type="match status" value="1"/>
</dbReference>
<reference evidence="10 11" key="1">
    <citation type="submission" date="2019-04" db="EMBL/GenBank/DDBJ databases">
        <title>Chitiniphilus eburnea sp. nov., a novel chitinolytic bacterium isolated from aquaculture sludge.</title>
        <authorList>
            <person name="Sheng M."/>
        </authorList>
    </citation>
    <scope>NUCLEOTIDE SEQUENCE [LARGE SCALE GENOMIC DNA]</scope>
    <source>
        <strain evidence="10 11">HX-2-15</strain>
    </source>
</reference>
<dbReference type="CDD" id="cd16913">
    <property type="entry name" value="YkuD_like"/>
    <property type="match status" value="1"/>
</dbReference>
<protein>
    <recommendedName>
        <fullName evidence="9">L,D-TPase catalytic domain-containing protein</fullName>
    </recommendedName>
</protein>
<comment type="similarity">
    <text evidence="2">Belongs to the YkuD family.</text>
</comment>
<dbReference type="Proteomes" id="UP000310016">
    <property type="component" value="Unassembled WGS sequence"/>
</dbReference>
<feature type="chain" id="PRO_5020343513" description="L,D-TPase catalytic domain-containing protein" evidence="8">
    <location>
        <begin position="28"/>
        <end position="426"/>
    </location>
</feature>
<evidence type="ECO:0000256" key="5">
    <source>
        <dbReference type="ARBA" id="ARBA00022984"/>
    </source>
</evidence>
<comment type="caution">
    <text evidence="10">The sequence shown here is derived from an EMBL/GenBank/DDBJ whole genome shotgun (WGS) entry which is preliminary data.</text>
</comment>
<gene>
    <name evidence="10" type="ORF">FAZ21_09290</name>
</gene>
<name>A0A4U0PYX4_9NEIS</name>
<comment type="pathway">
    <text evidence="1 7">Cell wall biogenesis; peptidoglycan biosynthesis.</text>
</comment>
<keyword evidence="4 7" id="KW-0133">Cell shape</keyword>
<dbReference type="GO" id="GO:0016740">
    <property type="term" value="F:transferase activity"/>
    <property type="evidence" value="ECO:0007669"/>
    <property type="project" value="UniProtKB-KW"/>
</dbReference>
<feature type="active site" description="Nucleophile" evidence="7">
    <location>
        <position position="271"/>
    </location>
</feature>
<dbReference type="InterPro" id="IPR056203">
    <property type="entry name" value="Cds6_C"/>
</dbReference>
<proteinExistence type="inferred from homology"/>
<dbReference type="EMBL" id="SUMF01000008">
    <property type="protein sequence ID" value="TJZ73805.1"/>
    <property type="molecule type" value="Genomic_DNA"/>
</dbReference>
<evidence type="ECO:0000313" key="10">
    <source>
        <dbReference type="EMBL" id="TJZ73805.1"/>
    </source>
</evidence>
<evidence type="ECO:0000256" key="1">
    <source>
        <dbReference type="ARBA" id="ARBA00004752"/>
    </source>
</evidence>
<evidence type="ECO:0000256" key="4">
    <source>
        <dbReference type="ARBA" id="ARBA00022960"/>
    </source>
</evidence>
<feature type="active site" description="Proton donor/acceptor" evidence="7">
    <location>
        <position position="254"/>
    </location>
</feature>
<dbReference type="InterPro" id="IPR032710">
    <property type="entry name" value="NTF2-like_dom_sf"/>
</dbReference>
<feature type="domain" description="L,D-TPase catalytic" evidence="9">
    <location>
        <begin position="154"/>
        <end position="296"/>
    </location>
</feature>
<keyword evidence="3" id="KW-0808">Transferase</keyword>
<feature type="signal peptide" evidence="8">
    <location>
        <begin position="1"/>
        <end position="27"/>
    </location>
</feature>
<keyword evidence="8" id="KW-0732">Signal</keyword>
<dbReference type="Gene3D" id="2.40.440.10">
    <property type="entry name" value="L,D-transpeptidase catalytic domain-like"/>
    <property type="match status" value="1"/>
</dbReference>
<evidence type="ECO:0000256" key="6">
    <source>
        <dbReference type="ARBA" id="ARBA00023316"/>
    </source>
</evidence>
<organism evidence="10 11">
    <name type="scientific">Chitiniphilus eburneus</name>
    <dbReference type="NCBI Taxonomy" id="2571148"/>
    <lineage>
        <taxon>Bacteria</taxon>
        <taxon>Pseudomonadati</taxon>
        <taxon>Pseudomonadota</taxon>
        <taxon>Betaproteobacteria</taxon>
        <taxon>Neisseriales</taxon>
        <taxon>Chitinibacteraceae</taxon>
        <taxon>Chitiniphilus</taxon>
    </lineage>
</organism>
<evidence type="ECO:0000313" key="11">
    <source>
        <dbReference type="Proteomes" id="UP000310016"/>
    </source>
</evidence>
<keyword evidence="11" id="KW-1185">Reference proteome</keyword>
<evidence type="ECO:0000256" key="2">
    <source>
        <dbReference type="ARBA" id="ARBA00005992"/>
    </source>
</evidence>
<keyword evidence="5 7" id="KW-0573">Peptidoglycan synthesis</keyword>
<sequence length="426" mass="47610">MKKRVMPWAKFSLCLVLLLFFTPAAQPRLTPPWPQQHIPVFEQPGRVMSGSPEQMIVAAIDAVRQGRMADARATIDALLVKEPNYNLAHLVSADLYAMRAAPLASLGGAAVDAPRDRLDDLKREAQMRLLRHVAPPPSDRLPAQLLVLSPAQTHAVVVDTSAARAYLFKNVDGVPTYVTDYYVTIGKLGTDKNKEGDQRTPLGVYFVTSHMSRPQLDKIYGDAASLYGVGAWPISYPNELDRREGRTGHGIWLHGVPYDTYSRAPLASNGCVALTNEDMTALARQLSPGSTPVVNVTRVEWLDRASWDARRASALARLESWRTAWESVDTERYLSFYGDRFTDQDGKTLASWQKQKLAVNAGRSWSKISLGQVSIFSTSGENATWVATFDQDYRSDKVNNQMRKRLYWQEEDGAWKIQWEGRARAG</sequence>
<dbReference type="PROSITE" id="PS52029">
    <property type="entry name" value="LD_TPASE"/>
    <property type="match status" value="1"/>
</dbReference>